<dbReference type="Gene3D" id="1.20.1300.10">
    <property type="entry name" value="Fumarate reductase/succinate dehydrogenase, transmembrane subunit"/>
    <property type="match status" value="1"/>
</dbReference>
<gene>
    <name evidence="2" type="ORF">ENJ10_02670</name>
</gene>
<feature type="transmembrane region" description="Helical" evidence="1">
    <location>
        <begin position="53"/>
        <end position="79"/>
    </location>
</feature>
<dbReference type="Proteomes" id="UP000886005">
    <property type="component" value="Unassembled WGS sequence"/>
</dbReference>
<proteinExistence type="predicted"/>
<reference evidence="2" key="1">
    <citation type="journal article" date="2020" name="mSystems">
        <title>Genome- and Community-Level Interaction Insights into Carbon Utilization and Element Cycling Functions of Hydrothermarchaeota in Hydrothermal Sediment.</title>
        <authorList>
            <person name="Zhou Z."/>
            <person name="Liu Y."/>
            <person name="Xu W."/>
            <person name="Pan J."/>
            <person name="Luo Z.H."/>
            <person name="Li M."/>
        </authorList>
    </citation>
    <scope>NUCLEOTIDE SEQUENCE [LARGE SCALE GENOMIC DNA]</scope>
    <source>
        <strain evidence="2">HyVt-456</strain>
    </source>
</reference>
<evidence type="ECO:0000256" key="1">
    <source>
        <dbReference type="SAM" id="Phobius"/>
    </source>
</evidence>
<dbReference type="CDD" id="cd03498">
    <property type="entry name" value="SQR_TypeB_2_TM"/>
    <property type="match status" value="1"/>
</dbReference>
<dbReference type="AlphaFoldDB" id="A0A7V1LKC3"/>
<dbReference type="InterPro" id="IPR034804">
    <property type="entry name" value="SQR/QFR_C/D"/>
</dbReference>
<evidence type="ECO:0000313" key="2">
    <source>
        <dbReference type="EMBL" id="HED09566.1"/>
    </source>
</evidence>
<dbReference type="InterPro" id="IPR011138">
    <property type="entry name" value="Cytochrome_b-558"/>
</dbReference>
<keyword evidence="1" id="KW-1133">Transmembrane helix</keyword>
<protein>
    <submittedName>
        <fullName evidence="2">Succinate dehydrogenase cytochrome b subunit</fullName>
    </submittedName>
</protein>
<feature type="transmembrane region" description="Helical" evidence="1">
    <location>
        <begin position="205"/>
        <end position="226"/>
    </location>
</feature>
<keyword evidence="1" id="KW-0812">Transmembrane</keyword>
<comment type="caution">
    <text evidence="2">The sequence shown here is derived from an EMBL/GenBank/DDBJ whole genome shotgun (WGS) entry which is preliminary data.</text>
</comment>
<feature type="transmembrane region" description="Helical" evidence="1">
    <location>
        <begin position="112"/>
        <end position="130"/>
    </location>
</feature>
<feature type="transmembrane region" description="Helical" evidence="1">
    <location>
        <begin position="15"/>
        <end position="33"/>
    </location>
</feature>
<organism evidence="2">
    <name type="scientific">Caldithrix abyssi</name>
    <dbReference type="NCBI Taxonomy" id="187145"/>
    <lineage>
        <taxon>Bacteria</taxon>
        <taxon>Pseudomonadati</taxon>
        <taxon>Calditrichota</taxon>
        <taxon>Calditrichia</taxon>
        <taxon>Calditrichales</taxon>
        <taxon>Calditrichaceae</taxon>
        <taxon>Caldithrix</taxon>
    </lineage>
</organism>
<name>A0A7V1LKC3_CALAY</name>
<dbReference type="GO" id="GO:0016020">
    <property type="term" value="C:membrane"/>
    <property type="evidence" value="ECO:0007669"/>
    <property type="project" value="InterPro"/>
</dbReference>
<keyword evidence="1" id="KW-0472">Membrane</keyword>
<sequence length="227" mass="25099">MRISQIFSSTIGKKLILGITGLMWASFIVIHLLENLLLLNPDPDPFNKWAHTLISLGPVIYAAELVLVVSLLFHIFYAVRVTLENNKARSVSYNKSAGKGGVSRRGLATSSMIYTGILLFIFIILHLLHFKYGSYYEYEVGGVVIRDLYRTVHEYFSNPLNVTYYIVMMALLGLHLSHGVWSAFQSLGLNGPRFTPLMTKIGTGIAVFVAIGFIGIPLFVLLTGGAA</sequence>
<dbReference type="EMBL" id="DRLD01000071">
    <property type="protein sequence ID" value="HED09566.1"/>
    <property type="molecule type" value="Genomic_DNA"/>
</dbReference>
<feature type="transmembrane region" description="Helical" evidence="1">
    <location>
        <begin position="162"/>
        <end position="184"/>
    </location>
</feature>
<dbReference type="NCBIfam" id="TIGR02046">
    <property type="entry name" value="sdhC_b558_fam"/>
    <property type="match status" value="1"/>
</dbReference>
<dbReference type="SUPFAM" id="SSF81343">
    <property type="entry name" value="Fumarate reductase respiratory complex transmembrane subunits"/>
    <property type="match status" value="1"/>
</dbReference>
<accession>A0A7V1LKC3</accession>